<keyword evidence="1" id="KW-0812">Transmembrane</keyword>
<evidence type="ECO:0000313" key="5">
    <source>
        <dbReference type="Proteomes" id="UP000663856"/>
    </source>
</evidence>
<evidence type="ECO:0000256" key="1">
    <source>
        <dbReference type="SAM" id="Phobius"/>
    </source>
</evidence>
<keyword evidence="1" id="KW-1133">Transmembrane helix</keyword>
<reference evidence="4" key="1">
    <citation type="submission" date="2021-02" db="EMBL/GenBank/DDBJ databases">
        <authorList>
            <person name="Nowell W R."/>
        </authorList>
    </citation>
    <scope>NUCLEOTIDE SEQUENCE</scope>
</reference>
<dbReference type="EMBL" id="CAJNRF010016936">
    <property type="protein sequence ID" value="CAF2216360.1"/>
    <property type="molecule type" value="Genomic_DNA"/>
</dbReference>
<name>A0A816ZXM3_9BILA</name>
<feature type="transmembrane region" description="Helical" evidence="1">
    <location>
        <begin position="49"/>
        <end position="71"/>
    </location>
</feature>
<gene>
    <name evidence="3" type="ORF">CJN711_LOCUS35915</name>
    <name evidence="2" type="ORF">KQP761_LOCUS14918</name>
    <name evidence="4" type="ORF">WKI299_LOCUS35279</name>
</gene>
<sequence>MKTEITENKIVTFEYHNVERRILLHRDVPLVEIHDILKSDFGLPASASLLLFNIVGNYSVCGSTAGILWALNDAKIPKYRIIVGGEKSKDGEKVEQDGWYQWFMKNYIFKLFESKYPDEQKKID</sequence>
<evidence type="ECO:0000313" key="4">
    <source>
        <dbReference type="EMBL" id="CAF2216360.1"/>
    </source>
</evidence>
<dbReference type="Proteomes" id="UP000663855">
    <property type="component" value="Unassembled WGS sequence"/>
</dbReference>
<comment type="caution">
    <text evidence="4">The sequence shown here is derived from an EMBL/GenBank/DDBJ whole genome shotgun (WGS) entry which is preliminary data.</text>
</comment>
<evidence type="ECO:0000313" key="2">
    <source>
        <dbReference type="EMBL" id="CAF1506616.1"/>
    </source>
</evidence>
<dbReference type="EMBL" id="CAJNOV010017314">
    <property type="protein sequence ID" value="CAF1606137.1"/>
    <property type="molecule type" value="Genomic_DNA"/>
</dbReference>
<keyword evidence="1" id="KW-0472">Membrane</keyword>
<proteinExistence type="predicted"/>
<dbReference type="EMBL" id="CAJNOW010007194">
    <property type="protein sequence ID" value="CAF1506616.1"/>
    <property type="molecule type" value="Genomic_DNA"/>
</dbReference>
<evidence type="ECO:0000313" key="3">
    <source>
        <dbReference type="EMBL" id="CAF1606137.1"/>
    </source>
</evidence>
<dbReference type="AlphaFoldDB" id="A0A816ZXM3"/>
<accession>A0A816ZXM3</accession>
<dbReference type="Proteomes" id="UP000663834">
    <property type="component" value="Unassembled WGS sequence"/>
</dbReference>
<organism evidence="4 5">
    <name type="scientific">Rotaria magnacalcarata</name>
    <dbReference type="NCBI Taxonomy" id="392030"/>
    <lineage>
        <taxon>Eukaryota</taxon>
        <taxon>Metazoa</taxon>
        <taxon>Spiralia</taxon>
        <taxon>Gnathifera</taxon>
        <taxon>Rotifera</taxon>
        <taxon>Eurotatoria</taxon>
        <taxon>Bdelloidea</taxon>
        <taxon>Philodinida</taxon>
        <taxon>Philodinidae</taxon>
        <taxon>Rotaria</taxon>
    </lineage>
</organism>
<protein>
    <submittedName>
        <fullName evidence="4">Uncharacterized protein</fullName>
    </submittedName>
</protein>
<dbReference type="Proteomes" id="UP000663856">
    <property type="component" value="Unassembled WGS sequence"/>
</dbReference>